<dbReference type="EC" id="1.3.1.1" evidence="8"/>
<evidence type="ECO:0000313" key="12">
    <source>
        <dbReference type="EMBL" id="MBB6260645.1"/>
    </source>
</evidence>
<reference evidence="12 13" key="1">
    <citation type="submission" date="2020-08" db="EMBL/GenBank/DDBJ databases">
        <title>Genomic Encyclopedia of Type Strains, Phase IV (KMG-IV): sequencing the most valuable type-strain genomes for metagenomic binning, comparative biology and taxonomic classification.</title>
        <authorList>
            <person name="Goeker M."/>
        </authorList>
    </citation>
    <scope>NUCLEOTIDE SEQUENCE [LARGE SCALE GENOMIC DNA]</scope>
    <source>
        <strain evidence="12 13">DSM 22336</strain>
    </source>
</reference>
<dbReference type="Pfam" id="PF14691">
    <property type="entry name" value="Fer4_20"/>
    <property type="match status" value="1"/>
</dbReference>
<evidence type="ECO:0000256" key="8">
    <source>
        <dbReference type="ARBA" id="ARBA00049728"/>
    </source>
</evidence>
<dbReference type="SUPFAM" id="SSF46548">
    <property type="entry name" value="alpha-helical ferredoxin"/>
    <property type="match status" value="1"/>
</dbReference>
<comment type="caution">
    <text evidence="12">The sequence shown here is derived from an EMBL/GenBank/DDBJ whole genome shotgun (WGS) entry which is preliminary data.</text>
</comment>
<evidence type="ECO:0000256" key="6">
    <source>
        <dbReference type="ARBA" id="ARBA00049578"/>
    </source>
</evidence>
<keyword evidence="13" id="KW-1185">Reference proteome</keyword>
<feature type="region of interest" description="Disordered" evidence="9">
    <location>
        <begin position="1"/>
        <end position="20"/>
    </location>
</feature>
<evidence type="ECO:0000256" key="4">
    <source>
        <dbReference type="ARBA" id="ARBA00047685"/>
    </source>
</evidence>
<dbReference type="InterPro" id="IPR028261">
    <property type="entry name" value="DPD_II"/>
</dbReference>
<feature type="domain" description="FAD/NAD(P)-binding" evidence="10">
    <location>
        <begin position="154"/>
        <end position="446"/>
    </location>
</feature>
<dbReference type="PRINTS" id="PR00368">
    <property type="entry name" value="FADPNR"/>
</dbReference>
<dbReference type="Gene3D" id="3.50.50.60">
    <property type="entry name" value="FAD/NAD(P)-binding domain"/>
    <property type="match status" value="2"/>
</dbReference>
<evidence type="ECO:0000313" key="13">
    <source>
        <dbReference type="Proteomes" id="UP000555393"/>
    </source>
</evidence>
<accession>A0A841LRB7</accession>
<evidence type="ECO:0000256" key="2">
    <source>
        <dbReference type="ARBA" id="ARBA00030119"/>
    </source>
</evidence>
<comment type="function">
    <text evidence="6">Involved in pyrimidine base degradation. Catalyzes physiologically the reduction of uracil to 5,6-dihydrouracil (DHU) by using NADH as a specific cosubstrate. It also catalyzes the reverse reaction and the reduction of thymine to 5,6-dihydrothymine (DHT).</text>
</comment>
<evidence type="ECO:0000256" key="9">
    <source>
        <dbReference type="SAM" id="MobiDB-lite"/>
    </source>
</evidence>
<evidence type="ECO:0000259" key="11">
    <source>
        <dbReference type="Pfam" id="PF14691"/>
    </source>
</evidence>
<evidence type="ECO:0000256" key="1">
    <source>
        <dbReference type="ARBA" id="ARBA00023002"/>
    </source>
</evidence>
<organism evidence="12 13">
    <name type="scientific">Paenochrobactrum gallinarii</name>
    <dbReference type="NCBI Taxonomy" id="643673"/>
    <lineage>
        <taxon>Bacteria</taxon>
        <taxon>Pseudomonadati</taxon>
        <taxon>Pseudomonadota</taxon>
        <taxon>Alphaproteobacteria</taxon>
        <taxon>Hyphomicrobiales</taxon>
        <taxon>Brucellaceae</taxon>
        <taxon>Paenochrobactrum</taxon>
    </lineage>
</organism>
<dbReference type="PANTHER" id="PTHR43073:SF2">
    <property type="entry name" value="DIHYDROPYRIMIDINE DEHYDROGENASE [NADP(+)]"/>
    <property type="match status" value="1"/>
</dbReference>
<dbReference type="Proteomes" id="UP000555393">
    <property type="component" value="Unassembled WGS sequence"/>
</dbReference>
<evidence type="ECO:0000256" key="7">
    <source>
        <dbReference type="ARBA" id="ARBA00049714"/>
    </source>
</evidence>
<dbReference type="SUPFAM" id="SSF51971">
    <property type="entry name" value="Nucleotide-binding domain"/>
    <property type="match status" value="1"/>
</dbReference>
<dbReference type="Pfam" id="PF07992">
    <property type="entry name" value="Pyr_redox_2"/>
    <property type="match status" value="1"/>
</dbReference>
<dbReference type="GO" id="GO:0051536">
    <property type="term" value="F:iron-sulfur cluster binding"/>
    <property type="evidence" value="ECO:0007669"/>
    <property type="project" value="InterPro"/>
</dbReference>
<sequence>MGSADNTSIRAENSPNQPDIKSARLDMSAYADVFDDLHPPLTHHEAIVEADRCYFCHDAPCMTACPTSIDIPLFIRQISAENPKGAAKTILSENILGGMCARVCPTETLCEEACVRETAEGKPVKIGLLQRFATDELMEDGKHPFKRAASTGKSIAVVGAGPAGLSAAHRLAMHGHEVSIFEARPKGGGLNEYGIAAYKTVDDFAARELEFVLKIGGININYNKALGRDISLDSLKSGYDATFLGMGLPGVNGLGLDGEDASNVMDAVDYIGQLRQAKDLSKLPVGRNVVVIGGGMTAIDIAIQIKLLGAENVTIAYRRGQEHMNASAYEQELAQVHGVNIRHWVQPSSLTRNADGTVSHMVLEYTTQKDGKLTGTGETITLKADQVFKAIGQNFLAEPLGKTGVALAKGRIKVDEHRRTSVESIWAGGDCVEGGEDLTVASVEDGKVAAESIHRALMNLPDAVAGFADAVLSAQGGANNGQRNIQGPAPIEWAR</sequence>
<dbReference type="EMBL" id="JACIIU010000003">
    <property type="protein sequence ID" value="MBB6260645.1"/>
    <property type="molecule type" value="Genomic_DNA"/>
</dbReference>
<dbReference type="RefSeq" id="WP_184221201.1">
    <property type="nucleotide sequence ID" value="NZ_JACIIU010000003.1"/>
</dbReference>
<feature type="compositionally biased region" description="Polar residues" evidence="9">
    <location>
        <begin position="1"/>
        <end position="19"/>
    </location>
</feature>
<proteinExistence type="predicted"/>
<comment type="subunit">
    <text evidence="7">Heterotetramer of 2 PreA and 2 PreT subunits.</text>
</comment>
<dbReference type="Gene3D" id="1.10.1060.10">
    <property type="entry name" value="Alpha-helical ferredoxin"/>
    <property type="match status" value="1"/>
</dbReference>
<dbReference type="AlphaFoldDB" id="A0A841LRB7"/>
<dbReference type="PANTHER" id="PTHR43073">
    <property type="entry name" value="DIHYDROPYRIMIDINE DEHYDROGENASE [NADP(+)]"/>
    <property type="match status" value="1"/>
</dbReference>
<dbReference type="InterPro" id="IPR023753">
    <property type="entry name" value="FAD/NAD-binding_dom"/>
</dbReference>
<evidence type="ECO:0000256" key="3">
    <source>
        <dbReference type="ARBA" id="ARBA00032722"/>
    </source>
</evidence>
<dbReference type="PRINTS" id="PR00469">
    <property type="entry name" value="PNDRDTASEII"/>
</dbReference>
<keyword evidence="1 12" id="KW-0560">Oxidoreductase</keyword>
<evidence type="ECO:0000259" key="10">
    <source>
        <dbReference type="Pfam" id="PF07992"/>
    </source>
</evidence>
<name>A0A841LRB7_9HYPH</name>
<feature type="domain" description="Dihydroprymidine dehydrogenase" evidence="11">
    <location>
        <begin position="34"/>
        <end position="140"/>
    </location>
</feature>
<comment type="catalytic activity">
    <reaction evidence="4">
        <text>5,6-dihydrothymine + NAD(+) = thymine + NADH + H(+)</text>
        <dbReference type="Rhea" id="RHEA:28791"/>
        <dbReference type="ChEBI" id="CHEBI:15378"/>
        <dbReference type="ChEBI" id="CHEBI:17821"/>
        <dbReference type="ChEBI" id="CHEBI:27468"/>
        <dbReference type="ChEBI" id="CHEBI:57540"/>
        <dbReference type="ChEBI" id="CHEBI:57945"/>
        <dbReference type="EC" id="1.3.1.1"/>
    </reaction>
</comment>
<protein>
    <recommendedName>
        <fullName evidence="8">dihydrouracil dehydrogenase (NAD(+))</fullName>
        <ecNumber evidence="8">1.3.1.1</ecNumber>
    </recommendedName>
    <alternativeName>
        <fullName evidence="3">Dihydrothymine dehydrogenase</fullName>
    </alternativeName>
    <alternativeName>
        <fullName evidence="2">Dihydrouracil dehydrogenase</fullName>
    </alternativeName>
</protein>
<dbReference type="InterPro" id="IPR036188">
    <property type="entry name" value="FAD/NAD-bd_sf"/>
</dbReference>
<comment type="catalytic activity">
    <reaction evidence="5">
        <text>5,6-dihydrouracil + NAD(+) = uracil + NADH + H(+)</text>
        <dbReference type="Rhea" id="RHEA:20189"/>
        <dbReference type="ChEBI" id="CHEBI:15378"/>
        <dbReference type="ChEBI" id="CHEBI:15901"/>
        <dbReference type="ChEBI" id="CHEBI:17568"/>
        <dbReference type="ChEBI" id="CHEBI:57540"/>
        <dbReference type="ChEBI" id="CHEBI:57945"/>
        <dbReference type="EC" id="1.3.1.1"/>
    </reaction>
</comment>
<dbReference type="InterPro" id="IPR009051">
    <property type="entry name" value="Helical_ferredxn"/>
</dbReference>
<dbReference type="GO" id="GO:0004159">
    <property type="term" value="F:dihydropyrimidine dehydrogenase (NAD+) activity"/>
    <property type="evidence" value="ECO:0007669"/>
    <property type="project" value="UniProtKB-EC"/>
</dbReference>
<gene>
    <name evidence="12" type="ORF">FHS77_001179</name>
</gene>
<evidence type="ECO:0000256" key="5">
    <source>
        <dbReference type="ARBA" id="ARBA00048792"/>
    </source>
</evidence>